<accession>A0A1B0AUB5</accession>
<dbReference type="EMBL" id="JXJN01003590">
    <property type="status" value="NOT_ANNOTATED_CDS"/>
    <property type="molecule type" value="Genomic_DNA"/>
</dbReference>
<organism evidence="1 2">
    <name type="scientific">Glossina palpalis gambiensis</name>
    <dbReference type="NCBI Taxonomy" id="67801"/>
    <lineage>
        <taxon>Eukaryota</taxon>
        <taxon>Metazoa</taxon>
        <taxon>Ecdysozoa</taxon>
        <taxon>Arthropoda</taxon>
        <taxon>Hexapoda</taxon>
        <taxon>Insecta</taxon>
        <taxon>Pterygota</taxon>
        <taxon>Neoptera</taxon>
        <taxon>Endopterygota</taxon>
        <taxon>Diptera</taxon>
        <taxon>Brachycera</taxon>
        <taxon>Muscomorpha</taxon>
        <taxon>Hippoboscoidea</taxon>
        <taxon>Glossinidae</taxon>
        <taxon>Glossina</taxon>
    </lineage>
</organism>
<keyword evidence="2" id="KW-1185">Reference proteome</keyword>
<reference evidence="2" key="1">
    <citation type="submission" date="2015-01" db="EMBL/GenBank/DDBJ databases">
        <authorList>
            <person name="Aksoy S."/>
            <person name="Warren W."/>
            <person name="Wilson R.K."/>
        </authorList>
    </citation>
    <scope>NUCLEOTIDE SEQUENCE [LARGE SCALE GENOMIC DNA]</scope>
    <source>
        <strain evidence="2">IAEA</strain>
    </source>
</reference>
<sequence length="117" mass="13599">MRWLAEIRVISIIRLQLEKYEEDKILQILSFLCLVAIKNRNDTFGKDLRVLIHFRCCDLQSFSSFAIGNSSSSSSSSSSVVKTVWQKYAAKIWESNETVHIFEEKFGLLDYTHGIRY</sequence>
<dbReference type="AlphaFoldDB" id="A0A1B0AUB5"/>
<evidence type="ECO:0000313" key="1">
    <source>
        <dbReference type="EnsemblMetazoa" id="GPPI008971-PA"/>
    </source>
</evidence>
<dbReference type="VEuPathDB" id="VectorBase:GPPI008971"/>
<protein>
    <submittedName>
        <fullName evidence="1">Uncharacterized protein</fullName>
    </submittedName>
</protein>
<reference evidence="1" key="2">
    <citation type="submission" date="2020-05" db="UniProtKB">
        <authorList>
            <consortium name="EnsemblMetazoa"/>
        </authorList>
    </citation>
    <scope>IDENTIFICATION</scope>
    <source>
        <strain evidence="1">IAEA</strain>
    </source>
</reference>
<proteinExistence type="predicted"/>
<dbReference type="Proteomes" id="UP000092460">
    <property type="component" value="Unassembled WGS sequence"/>
</dbReference>
<name>A0A1B0AUB5_9MUSC</name>
<evidence type="ECO:0000313" key="2">
    <source>
        <dbReference type="Proteomes" id="UP000092460"/>
    </source>
</evidence>
<dbReference type="EnsemblMetazoa" id="GPPI008971-RA">
    <property type="protein sequence ID" value="GPPI008971-PA"/>
    <property type="gene ID" value="GPPI008971"/>
</dbReference>